<dbReference type="PROSITE" id="PS51144">
    <property type="entry name" value="ALPHA_CA_2"/>
    <property type="match status" value="1"/>
</dbReference>
<evidence type="ECO:0000313" key="13">
    <source>
        <dbReference type="Proteomes" id="UP000709466"/>
    </source>
</evidence>
<dbReference type="InterPro" id="IPR041891">
    <property type="entry name" value="Alpha_CA_prokaryot-like"/>
</dbReference>
<comment type="function">
    <text evidence="2 10">Reversible hydration of carbon dioxide.</text>
</comment>
<keyword evidence="10" id="KW-0732">Signal</keyword>
<keyword evidence="7 10" id="KW-0862">Zinc</keyword>
<dbReference type="Proteomes" id="UP000709466">
    <property type="component" value="Unassembled WGS sequence"/>
</dbReference>
<dbReference type="EC" id="4.2.1.1" evidence="4 10"/>
<organism evidence="12 13">
    <name type="scientific">Marivivens donghaensis</name>
    <dbReference type="NCBI Taxonomy" id="1699413"/>
    <lineage>
        <taxon>Bacteria</taxon>
        <taxon>Pseudomonadati</taxon>
        <taxon>Pseudomonadota</taxon>
        <taxon>Alphaproteobacteria</taxon>
        <taxon>Rhodobacterales</taxon>
        <taxon>Paracoccaceae</taxon>
        <taxon>Marivivens group</taxon>
        <taxon>Marivivens</taxon>
    </lineage>
</organism>
<comment type="caution">
    <text evidence="12">The sequence shown here is derived from an EMBL/GenBank/DDBJ whole genome shotgun (WGS) entry which is preliminary data.</text>
</comment>
<name>A0ABX0VSX1_9RHOB</name>
<evidence type="ECO:0000256" key="4">
    <source>
        <dbReference type="ARBA" id="ARBA00012925"/>
    </source>
</evidence>
<dbReference type="RefSeq" id="WP_167635936.1">
    <property type="nucleotide sequence ID" value="NZ_JAATOP010000001.1"/>
</dbReference>
<gene>
    <name evidence="12" type="ORF">HCZ30_01195</name>
</gene>
<dbReference type="SUPFAM" id="SSF51069">
    <property type="entry name" value="Carbonic anhydrase"/>
    <property type="match status" value="1"/>
</dbReference>
<protein>
    <recommendedName>
        <fullName evidence="5 10">Carbonic anhydrase</fullName>
        <ecNumber evidence="4 10">4.2.1.1</ecNumber>
    </recommendedName>
</protein>
<comment type="catalytic activity">
    <reaction evidence="9 10">
        <text>hydrogencarbonate + H(+) = CO2 + H2O</text>
        <dbReference type="Rhea" id="RHEA:10748"/>
        <dbReference type="ChEBI" id="CHEBI:15377"/>
        <dbReference type="ChEBI" id="CHEBI:15378"/>
        <dbReference type="ChEBI" id="CHEBI:16526"/>
        <dbReference type="ChEBI" id="CHEBI:17544"/>
        <dbReference type="EC" id="4.2.1.1"/>
    </reaction>
</comment>
<evidence type="ECO:0000256" key="3">
    <source>
        <dbReference type="ARBA" id="ARBA00010718"/>
    </source>
</evidence>
<dbReference type="Gene3D" id="3.10.200.10">
    <property type="entry name" value="Alpha carbonic anhydrase"/>
    <property type="match status" value="1"/>
</dbReference>
<accession>A0ABX0VSX1</accession>
<comment type="cofactor">
    <cofactor evidence="1 10">
        <name>Zn(2+)</name>
        <dbReference type="ChEBI" id="CHEBI:29105"/>
    </cofactor>
</comment>
<proteinExistence type="inferred from homology"/>
<keyword evidence="8 10" id="KW-0456">Lyase</keyword>
<evidence type="ECO:0000256" key="10">
    <source>
        <dbReference type="RuleBase" id="RU367011"/>
    </source>
</evidence>
<dbReference type="InterPro" id="IPR001148">
    <property type="entry name" value="CA_dom"/>
</dbReference>
<evidence type="ECO:0000259" key="11">
    <source>
        <dbReference type="PROSITE" id="PS51144"/>
    </source>
</evidence>
<dbReference type="InterPro" id="IPR036398">
    <property type="entry name" value="CA_dom_sf"/>
</dbReference>
<dbReference type="PANTHER" id="PTHR18952">
    <property type="entry name" value="CARBONIC ANHYDRASE"/>
    <property type="match status" value="1"/>
</dbReference>
<sequence>MNKFGFAGISLAASLLAMPVFAAGTHWTYSGDEGPDHWGELPKEYASCSGGTLQSPIDLSGAETSGTVNYEFDDQPVALNILNNGHTVQFNTAEGGDLVEAGKAFHLAQIHFHTPSEHDVDGKEFPIEAHFVHQADDGALAVLGVLIEEGEANATLQTVIDNMPTTSTEATDVAGVTIDPNGLIPASHEIYRYMGSLTTPPCSEGVNWHVLATPMTASAEQIAALSEVLNHNNRPLQPLNARLLVGPSGN</sequence>
<evidence type="ECO:0000256" key="7">
    <source>
        <dbReference type="ARBA" id="ARBA00022833"/>
    </source>
</evidence>
<dbReference type="EMBL" id="JAATOP010000001">
    <property type="protein sequence ID" value="NIY71046.1"/>
    <property type="molecule type" value="Genomic_DNA"/>
</dbReference>
<evidence type="ECO:0000256" key="8">
    <source>
        <dbReference type="ARBA" id="ARBA00023239"/>
    </source>
</evidence>
<feature type="domain" description="Alpha-carbonic anhydrase" evidence="11">
    <location>
        <begin position="25"/>
        <end position="248"/>
    </location>
</feature>
<evidence type="ECO:0000256" key="5">
    <source>
        <dbReference type="ARBA" id="ARBA00014628"/>
    </source>
</evidence>
<reference evidence="12 13" key="1">
    <citation type="submission" date="2020-03" db="EMBL/GenBank/DDBJ databases">
        <title>Bacterial isolates of synthetic phycosphere.</title>
        <authorList>
            <person name="Fu H."/>
            <person name="Moran M.A."/>
        </authorList>
    </citation>
    <scope>NUCLEOTIDE SEQUENCE [LARGE SCALE GENOMIC DNA]</scope>
    <source>
        <strain evidence="12 13">HF1</strain>
    </source>
</reference>
<dbReference type="CDD" id="cd03124">
    <property type="entry name" value="alpha_CA_prokaryotic_like"/>
    <property type="match status" value="1"/>
</dbReference>
<dbReference type="PANTHER" id="PTHR18952:SF265">
    <property type="entry name" value="CARBONIC ANHYDRASE"/>
    <property type="match status" value="1"/>
</dbReference>
<dbReference type="PROSITE" id="PS00162">
    <property type="entry name" value="ALPHA_CA_1"/>
    <property type="match status" value="1"/>
</dbReference>
<evidence type="ECO:0000256" key="9">
    <source>
        <dbReference type="ARBA" id="ARBA00048348"/>
    </source>
</evidence>
<dbReference type="Pfam" id="PF00194">
    <property type="entry name" value="Carb_anhydrase"/>
    <property type="match status" value="1"/>
</dbReference>
<evidence type="ECO:0000313" key="12">
    <source>
        <dbReference type="EMBL" id="NIY71046.1"/>
    </source>
</evidence>
<feature type="signal peptide" evidence="10">
    <location>
        <begin position="1"/>
        <end position="22"/>
    </location>
</feature>
<dbReference type="SMART" id="SM01057">
    <property type="entry name" value="Carb_anhydrase"/>
    <property type="match status" value="1"/>
</dbReference>
<keyword evidence="6 10" id="KW-0479">Metal-binding</keyword>
<evidence type="ECO:0000256" key="1">
    <source>
        <dbReference type="ARBA" id="ARBA00001947"/>
    </source>
</evidence>
<evidence type="ECO:0000256" key="2">
    <source>
        <dbReference type="ARBA" id="ARBA00002904"/>
    </source>
</evidence>
<dbReference type="InterPro" id="IPR018338">
    <property type="entry name" value="Carbonic_anhydrase_a-class_CS"/>
</dbReference>
<evidence type="ECO:0000256" key="6">
    <source>
        <dbReference type="ARBA" id="ARBA00022723"/>
    </source>
</evidence>
<keyword evidence="13" id="KW-1185">Reference proteome</keyword>
<feature type="chain" id="PRO_5045006244" description="Carbonic anhydrase" evidence="10">
    <location>
        <begin position="23"/>
        <end position="250"/>
    </location>
</feature>
<dbReference type="InterPro" id="IPR023561">
    <property type="entry name" value="Carbonic_anhydrase_a-class"/>
</dbReference>
<comment type="similarity">
    <text evidence="3 10">Belongs to the alpha-carbonic anhydrase family.</text>
</comment>